<feature type="transmembrane region" description="Helical" evidence="1">
    <location>
        <begin position="64"/>
        <end position="84"/>
    </location>
</feature>
<dbReference type="InterPro" id="IPR017195">
    <property type="entry name" value="ABC_thiamin-permease_prd"/>
</dbReference>
<feature type="transmembrane region" description="Helical" evidence="1">
    <location>
        <begin position="149"/>
        <end position="169"/>
    </location>
</feature>
<feature type="transmembrane region" description="Helical" evidence="1">
    <location>
        <begin position="115"/>
        <end position="137"/>
    </location>
</feature>
<accession>A0A1Y5PAC1</accession>
<feature type="transmembrane region" description="Helical" evidence="1">
    <location>
        <begin position="90"/>
        <end position="108"/>
    </location>
</feature>
<name>A0A1Y5PAC1_9MICO</name>
<feature type="transmembrane region" description="Helical" evidence="1">
    <location>
        <begin position="12"/>
        <end position="32"/>
    </location>
</feature>
<sequence length="186" mass="19297">MAAASRLSTRVLLVCAAIGVATGLLTVVAGYVSAPVWAILPIVYGLVLGAHVVPGVIAQALLRMPWVALVTHLLAGIVASAFAPQWVGRYLGMALLVGGLQEGVAALTRYRHWEGWRFFISAVVVGAVLIVGMGFALDAGKLAPWAVTVFYALLILGPVLWTFVGLAIGSGLRRAGVARTTVGARG</sequence>
<protein>
    <submittedName>
        <fullName evidence="2">Predicted acyl esterase</fullName>
    </submittedName>
</protein>
<dbReference type="AlphaFoldDB" id="A0A1Y5PAC1"/>
<dbReference type="RefSeq" id="WP_295576324.1">
    <property type="nucleotide sequence ID" value="NZ_FLQR01000007.1"/>
</dbReference>
<dbReference type="EMBL" id="FLQR01000007">
    <property type="protein sequence ID" value="SBS73061.1"/>
    <property type="molecule type" value="Genomic_DNA"/>
</dbReference>
<organism evidence="2">
    <name type="scientific">uncultured Microbacterium sp</name>
    <dbReference type="NCBI Taxonomy" id="191216"/>
    <lineage>
        <taxon>Bacteria</taxon>
        <taxon>Bacillati</taxon>
        <taxon>Actinomycetota</taxon>
        <taxon>Actinomycetes</taxon>
        <taxon>Micrococcales</taxon>
        <taxon>Microbacteriaceae</taxon>
        <taxon>Microbacterium</taxon>
        <taxon>environmental samples</taxon>
    </lineage>
</organism>
<dbReference type="Pfam" id="PF09819">
    <property type="entry name" value="ABC_cobalt"/>
    <property type="match status" value="1"/>
</dbReference>
<evidence type="ECO:0000313" key="2">
    <source>
        <dbReference type="EMBL" id="SBS73061.1"/>
    </source>
</evidence>
<feature type="transmembrane region" description="Helical" evidence="1">
    <location>
        <begin position="38"/>
        <end position="57"/>
    </location>
</feature>
<reference evidence="2" key="1">
    <citation type="submission" date="2016-03" db="EMBL/GenBank/DDBJ databases">
        <authorList>
            <person name="Ploux O."/>
        </authorList>
    </citation>
    <scope>NUCLEOTIDE SEQUENCE</scope>
    <source>
        <strain evidence="2">UC1</strain>
    </source>
</reference>
<gene>
    <name evidence="2" type="ORF">MIPYR_30381</name>
</gene>
<evidence type="ECO:0000256" key="1">
    <source>
        <dbReference type="SAM" id="Phobius"/>
    </source>
</evidence>
<keyword evidence="1" id="KW-1133">Transmembrane helix</keyword>
<proteinExistence type="predicted"/>
<keyword evidence="1" id="KW-0472">Membrane</keyword>
<keyword evidence="1" id="KW-0812">Transmembrane</keyword>